<accession>A0A0S2SN47</accession>
<protein>
    <recommendedName>
        <fullName evidence="7">ACP phosphodiesterase</fullName>
    </recommendedName>
</protein>
<evidence type="ECO:0000313" key="6">
    <source>
        <dbReference type="Proteomes" id="UP000058114"/>
    </source>
</evidence>
<dbReference type="RefSeq" id="WP_050665047.1">
    <property type="nucleotide sequence ID" value="NZ_CDDB01000011.1"/>
</dbReference>
<dbReference type="AlphaFoldDB" id="A0A0S2SN47"/>
<keyword evidence="1" id="KW-0444">Lipid biosynthesis</keyword>
<reference evidence="6" key="1">
    <citation type="submission" date="2015-10" db="EMBL/GenBank/DDBJ databases">
        <title>Complete Genome Sequence of Aeromonas schubertii strain WL1483.</title>
        <authorList>
            <person name="Liu L."/>
        </authorList>
    </citation>
    <scope>NUCLEOTIDE SEQUENCE [LARGE SCALE GENOMIC DNA]</scope>
    <source>
        <strain evidence="6">WL1483</strain>
    </source>
</reference>
<dbReference type="KEGG" id="asr:WL1483_3643"/>
<keyword evidence="3" id="KW-0443">Lipid metabolism</keyword>
<proteinExistence type="predicted"/>
<dbReference type="Pfam" id="PF04336">
    <property type="entry name" value="ACP_PD"/>
    <property type="match status" value="1"/>
</dbReference>
<dbReference type="EMBL" id="CP013067">
    <property type="protein sequence ID" value="ALP43062.1"/>
    <property type="molecule type" value="Genomic_DNA"/>
</dbReference>
<name>A0A0S2SN47_9GAMM</name>
<dbReference type="InterPro" id="IPR007431">
    <property type="entry name" value="ACP_PD"/>
</dbReference>
<dbReference type="STRING" id="652.WL1483_3643"/>
<dbReference type="OrthoDB" id="8442777at2"/>
<dbReference type="GO" id="GO:0008770">
    <property type="term" value="F:[acyl-carrier-protein] phosphodiesterase activity"/>
    <property type="evidence" value="ECO:0007669"/>
    <property type="project" value="InterPro"/>
</dbReference>
<organism evidence="5 6">
    <name type="scientific">Aeromonas schubertii</name>
    <dbReference type="NCBI Taxonomy" id="652"/>
    <lineage>
        <taxon>Bacteria</taxon>
        <taxon>Pseudomonadati</taxon>
        <taxon>Pseudomonadota</taxon>
        <taxon>Gammaproteobacteria</taxon>
        <taxon>Aeromonadales</taxon>
        <taxon>Aeromonadaceae</taxon>
        <taxon>Aeromonas</taxon>
    </lineage>
</organism>
<dbReference type="PIRSF" id="PIRSF011489">
    <property type="entry name" value="DUF479"/>
    <property type="match status" value="1"/>
</dbReference>
<dbReference type="PATRIC" id="fig|652.5.peg.1168"/>
<evidence type="ECO:0008006" key="7">
    <source>
        <dbReference type="Google" id="ProtNLM"/>
    </source>
</evidence>
<keyword evidence="4" id="KW-0276">Fatty acid metabolism</keyword>
<evidence type="ECO:0000256" key="1">
    <source>
        <dbReference type="ARBA" id="ARBA00022516"/>
    </source>
</evidence>
<evidence type="ECO:0000256" key="4">
    <source>
        <dbReference type="ARBA" id="ARBA00023160"/>
    </source>
</evidence>
<dbReference type="Proteomes" id="UP000058114">
    <property type="component" value="Chromosome"/>
</dbReference>
<dbReference type="PANTHER" id="PTHR38764">
    <property type="entry name" value="ACYL CARRIER PROTEIN PHOSPHODIESTERASE"/>
    <property type="match status" value="1"/>
</dbReference>
<evidence type="ECO:0000256" key="2">
    <source>
        <dbReference type="ARBA" id="ARBA00022801"/>
    </source>
</evidence>
<gene>
    <name evidence="5" type="ORF">WL1483_3643</name>
</gene>
<reference evidence="5 6" key="2">
    <citation type="journal article" date="2016" name="Genome Announc.">
        <title>Complete Genome Sequence of the Highly Virulent Aeromonas schubertii Strain WL1483, Isolated from Diseased Snakehead Fish (Channa argus) in China.</title>
        <authorList>
            <person name="Liu L."/>
            <person name="Li N."/>
            <person name="Zhang D."/>
            <person name="Fu X."/>
            <person name="Shi C."/>
            <person name="Lin Q."/>
            <person name="Hao G."/>
        </authorList>
    </citation>
    <scope>NUCLEOTIDE SEQUENCE [LARGE SCALE GENOMIC DNA]</scope>
    <source>
        <strain evidence="5 6">WL1483</strain>
    </source>
</reference>
<evidence type="ECO:0000313" key="5">
    <source>
        <dbReference type="EMBL" id="ALP43062.1"/>
    </source>
</evidence>
<dbReference type="PANTHER" id="PTHR38764:SF1">
    <property type="entry name" value="ACYL CARRIER PROTEIN PHOSPHODIESTERASE"/>
    <property type="match status" value="1"/>
</dbReference>
<keyword evidence="4" id="KW-0275">Fatty acid biosynthesis</keyword>
<dbReference type="GO" id="GO:0006633">
    <property type="term" value="P:fatty acid biosynthetic process"/>
    <property type="evidence" value="ECO:0007669"/>
    <property type="project" value="UniProtKB-KW"/>
</dbReference>
<sequence>MNYLAHLHLADHTHTSPLGNLLGDFVKGPLAGDLSPELRLGIRLHRTIDGFTDNHPEHRAAVASLSPPWRRYGPILIDMLYDHWLSRHWTRFAADPLPAFLARHYRALLTVRPHHPGHLPAGLPLPLRHMAEQGWLESYAEWEGTARALDGIGRRLRRPLPLGEGVRDLSLPHRGEMEQGFLRFYPDLMAFALGEAKRLKREEAG</sequence>
<keyword evidence="2" id="KW-0378">Hydrolase</keyword>
<evidence type="ECO:0000256" key="3">
    <source>
        <dbReference type="ARBA" id="ARBA00023098"/>
    </source>
</evidence>